<comment type="caution">
    <text evidence="3">The sequence shown here is derived from an EMBL/GenBank/DDBJ whole genome shotgun (WGS) entry which is preliminary data.</text>
</comment>
<dbReference type="InterPro" id="IPR050740">
    <property type="entry name" value="Aldehyde_DH_Superfamily"/>
</dbReference>
<dbReference type="InterPro" id="IPR016163">
    <property type="entry name" value="Ald_DH_C"/>
</dbReference>
<dbReference type="EMBL" id="BAAAYR010000001">
    <property type="protein sequence ID" value="GAA3560254.1"/>
    <property type="molecule type" value="Genomic_DNA"/>
</dbReference>
<dbReference type="Gene3D" id="3.40.309.10">
    <property type="entry name" value="Aldehyde Dehydrogenase, Chain A, domain 2"/>
    <property type="match status" value="1"/>
</dbReference>
<dbReference type="SUPFAM" id="SSF53720">
    <property type="entry name" value="ALDH-like"/>
    <property type="match status" value="1"/>
</dbReference>
<evidence type="ECO:0000259" key="2">
    <source>
        <dbReference type="Pfam" id="PF00171"/>
    </source>
</evidence>
<dbReference type="Gene3D" id="3.40.605.10">
    <property type="entry name" value="Aldehyde Dehydrogenase, Chain A, domain 1"/>
    <property type="match status" value="1"/>
</dbReference>
<evidence type="ECO:0000256" key="1">
    <source>
        <dbReference type="ARBA" id="ARBA00023002"/>
    </source>
</evidence>
<dbReference type="RefSeq" id="WP_204911575.1">
    <property type="nucleotide sequence ID" value="NZ_BAAAYR010000001.1"/>
</dbReference>
<sequence length="483" mass="50442">MTALTVPTDMPEPRNLVAGRWVPGGDPTVAVVNPADGQVLTTIPDTSEAGVDEAVRAARAALPAWRSTTPFQRAAVLHRLAAAVRDDLEELARLVTLEMGKPIGESRGETAKLADAFDYYAEEGVRVYGETIPNEQAGVTSIVRYEPVGVVGAITPWNYPLELIGWKLAAALAAGCTIVVKPSEYTPSSAVRLFALLQGAGVPDGVANLVLGAGTAGRALASHPDLDKLAFTGSEATGAAITRSLAKAIPTSMELGGSCPQIVTASADVDDAVAGCLRRGFRNAGQICIAINRVYVHRDVHAEYVDKLTAGVAALKVGPGLDNPDVGPVTNAEIRDRCAAHVEDAVARGARVRTGGTSQADRAGTWVTPTVVDDVPHDSLIVQEETFGPVVGVVPYDTSEEAVALANGTDAGLAAYLYARDLGEVFSIGHALEFGNVAVNNPDAGIMNAPYGGRKGSGHGSEHGREGLHAYLQIKHLRIRYGK</sequence>
<dbReference type="CDD" id="cd07103">
    <property type="entry name" value="ALDH_F5_SSADH_GabD"/>
    <property type="match status" value="1"/>
</dbReference>
<dbReference type="PROSITE" id="PS00070">
    <property type="entry name" value="ALDEHYDE_DEHYDR_CYS"/>
    <property type="match status" value="1"/>
</dbReference>
<dbReference type="InterPro" id="IPR016160">
    <property type="entry name" value="Ald_DH_CS_CYS"/>
</dbReference>
<gene>
    <name evidence="3" type="ORF">GCM10022197_14650</name>
</gene>
<proteinExistence type="predicted"/>
<dbReference type="PANTHER" id="PTHR43353">
    <property type="entry name" value="SUCCINATE-SEMIALDEHYDE DEHYDROGENASE, MITOCHONDRIAL"/>
    <property type="match status" value="1"/>
</dbReference>
<dbReference type="Pfam" id="PF00171">
    <property type="entry name" value="Aldedh"/>
    <property type="match status" value="1"/>
</dbReference>
<dbReference type="InterPro" id="IPR015590">
    <property type="entry name" value="Aldehyde_DH_dom"/>
</dbReference>
<evidence type="ECO:0000313" key="3">
    <source>
        <dbReference type="EMBL" id="GAA3560254.1"/>
    </source>
</evidence>
<protein>
    <submittedName>
        <fullName evidence="3">NAD-dependent succinate-semialdehyde dehydrogenase</fullName>
    </submittedName>
</protein>
<dbReference type="PANTHER" id="PTHR43353:SF5">
    <property type="entry name" value="SUCCINATE-SEMIALDEHYDE DEHYDROGENASE, MITOCHONDRIAL"/>
    <property type="match status" value="1"/>
</dbReference>
<keyword evidence="4" id="KW-1185">Reference proteome</keyword>
<organism evidence="3 4">
    <name type="scientific">Microlunatus spumicola</name>
    <dbReference type="NCBI Taxonomy" id="81499"/>
    <lineage>
        <taxon>Bacteria</taxon>
        <taxon>Bacillati</taxon>
        <taxon>Actinomycetota</taxon>
        <taxon>Actinomycetes</taxon>
        <taxon>Propionibacteriales</taxon>
        <taxon>Propionibacteriaceae</taxon>
        <taxon>Microlunatus</taxon>
    </lineage>
</organism>
<dbReference type="Proteomes" id="UP001500767">
    <property type="component" value="Unassembled WGS sequence"/>
</dbReference>
<feature type="domain" description="Aldehyde dehydrogenase" evidence="2">
    <location>
        <begin position="21"/>
        <end position="476"/>
    </location>
</feature>
<accession>A0ABP6X213</accession>
<reference evidence="4" key="1">
    <citation type="journal article" date="2019" name="Int. J. Syst. Evol. Microbiol.">
        <title>The Global Catalogue of Microorganisms (GCM) 10K type strain sequencing project: providing services to taxonomists for standard genome sequencing and annotation.</title>
        <authorList>
            <consortium name="The Broad Institute Genomics Platform"/>
            <consortium name="The Broad Institute Genome Sequencing Center for Infectious Disease"/>
            <person name="Wu L."/>
            <person name="Ma J."/>
        </authorList>
    </citation>
    <scope>NUCLEOTIDE SEQUENCE [LARGE SCALE GENOMIC DNA]</scope>
    <source>
        <strain evidence="4">JCM 16540</strain>
    </source>
</reference>
<keyword evidence="1" id="KW-0560">Oxidoreductase</keyword>
<dbReference type="InterPro" id="IPR016162">
    <property type="entry name" value="Ald_DH_N"/>
</dbReference>
<name>A0ABP6X213_9ACTN</name>
<dbReference type="InterPro" id="IPR016161">
    <property type="entry name" value="Ald_DH/histidinol_DH"/>
</dbReference>
<evidence type="ECO:0000313" key="4">
    <source>
        <dbReference type="Proteomes" id="UP001500767"/>
    </source>
</evidence>